<evidence type="ECO:0000313" key="3">
    <source>
        <dbReference type="Proteomes" id="UP001165060"/>
    </source>
</evidence>
<evidence type="ECO:0000313" key="2">
    <source>
        <dbReference type="EMBL" id="GMI24070.1"/>
    </source>
</evidence>
<evidence type="ECO:0000259" key="1">
    <source>
        <dbReference type="Pfam" id="PF20655"/>
    </source>
</evidence>
<reference evidence="2 3" key="1">
    <citation type="journal article" date="2023" name="Commun. Biol.">
        <title>Genome analysis of Parmales, the sister group of diatoms, reveals the evolutionary specialization of diatoms from phago-mixotrophs to photoautotrophs.</title>
        <authorList>
            <person name="Ban H."/>
            <person name="Sato S."/>
            <person name="Yoshikawa S."/>
            <person name="Yamada K."/>
            <person name="Nakamura Y."/>
            <person name="Ichinomiya M."/>
            <person name="Sato N."/>
            <person name="Blanc-Mathieu R."/>
            <person name="Endo H."/>
            <person name="Kuwata A."/>
            <person name="Ogata H."/>
        </authorList>
    </citation>
    <scope>NUCLEOTIDE SEQUENCE [LARGE SCALE GENOMIC DNA]</scope>
</reference>
<organism evidence="2 3">
    <name type="scientific">Tetraparma gracilis</name>
    <dbReference type="NCBI Taxonomy" id="2962635"/>
    <lineage>
        <taxon>Eukaryota</taxon>
        <taxon>Sar</taxon>
        <taxon>Stramenopiles</taxon>
        <taxon>Ochrophyta</taxon>
        <taxon>Bolidophyceae</taxon>
        <taxon>Parmales</taxon>
        <taxon>Triparmaceae</taxon>
        <taxon>Tetraparma</taxon>
    </lineage>
</organism>
<dbReference type="PANTHER" id="PTHR14190">
    <property type="entry name" value="SUPPRESSOR OF ACTIN MUTATIONS 2/VACUOLAR PROTEIN SORTING 52"/>
    <property type="match status" value="1"/>
</dbReference>
<accession>A0ABQ6MDH8</accession>
<dbReference type="InterPro" id="IPR007258">
    <property type="entry name" value="Vps52"/>
</dbReference>
<dbReference type="PANTHER" id="PTHR14190:SF7">
    <property type="entry name" value="VACUOLAR PROTEIN SORTING-ASSOCIATED PROTEIN 52 HOMOLOG"/>
    <property type="match status" value="1"/>
</dbReference>
<feature type="domain" description="Vps52 C-terminal" evidence="1">
    <location>
        <begin position="1"/>
        <end position="163"/>
    </location>
</feature>
<gene>
    <name evidence="2" type="ORF">TeGR_g2642</name>
</gene>
<sequence length="339" mass="37981">YQTSLTKLSLKVASKSDLLAVDASAPSTSMFGTSAAAAPKRDPFALGDRARVLDLIDEPPVMVHIAQAEKEAYCYELLYRSILKHLADAATNEFTFTRAFFSTGARETFNNLFTKTLSLVLENLENYLFSSYDAIGLLLMIRVTHAYRQVMRARNVNVLDNFLVLSALGDQHADRKSRAVFLVNNFDQIIGLFVERKVASEQTAKFSDLLASQREVFVEEELKGSYGRMIAFVKQTEAASSAGQALNLDSNLVEGLVRNFATTWKAGIETINKDILALFSNFRSGMELLKQTLTQLLLYYTRFCEIIKRGWGKRPPPFVRDLVSTNAILSEIKKFALQI</sequence>
<keyword evidence="3" id="KW-1185">Reference proteome</keyword>
<name>A0ABQ6MDH8_9STRA</name>
<comment type="caution">
    <text evidence="2">The sequence shown here is derived from an EMBL/GenBank/DDBJ whole genome shotgun (WGS) entry which is preliminary data.</text>
</comment>
<dbReference type="InterPro" id="IPR048361">
    <property type="entry name" value="Vps52_C"/>
</dbReference>
<dbReference type="Pfam" id="PF20655">
    <property type="entry name" value="Vps52_C"/>
    <property type="match status" value="1"/>
</dbReference>
<protein>
    <recommendedName>
        <fullName evidence="1">Vps52 C-terminal domain-containing protein</fullName>
    </recommendedName>
</protein>
<proteinExistence type="predicted"/>
<dbReference type="Proteomes" id="UP001165060">
    <property type="component" value="Unassembled WGS sequence"/>
</dbReference>
<feature type="non-terminal residue" evidence="2">
    <location>
        <position position="1"/>
    </location>
</feature>
<dbReference type="EMBL" id="BRYB01004000">
    <property type="protein sequence ID" value="GMI24070.1"/>
    <property type="molecule type" value="Genomic_DNA"/>
</dbReference>